<organism evidence="1 2">
    <name type="scientific">Roseovarius litoreus</name>
    <dbReference type="NCBI Taxonomy" id="1155722"/>
    <lineage>
        <taxon>Bacteria</taxon>
        <taxon>Pseudomonadati</taxon>
        <taxon>Pseudomonadota</taxon>
        <taxon>Alphaproteobacteria</taxon>
        <taxon>Rhodobacterales</taxon>
        <taxon>Roseobacteraceae</taxon>
        <taxon>Roseovarius</taxon>
    </lineage>
</organism>
<reference evidence="1 2" key="1">
    <citation type="submission" date="2016-11" db="EMBL/GenBank/DDBJ databases">
        <authorList>
            <person name="Varghese N."/>
            <person name="Submissions S."/>
        </authorList>
    </citation>
    <scope>NUCLEOTIDE SEQUENCE [LARGE SCALE GENOMIC DNA]</scope>
    <source>
        <strain evidence="1 2">DSM 28249</strain>
    </source>
</reference>
<proteinExistence type="predicted"/>
<evidence type="ECO:0008006" key="3">
    <source>
        <dbReference type="Google" id="ProtNLM"/>
    </source>
</evidence>
<keyword evidence="2" id="KW-1185">Reference proteome</keyword>
<dbReference type="InterPro" id="IPR018666">
    <property type="entry name" value="DUF2125"/>
</dbReference>
<dbReference type="EMBL" id="FRCB01000006">
    <property type="protein sequence ID" value="SHM29666.1"/>
    <property type="molecule type" value="Genomic_DNA"/>
</dbReference>
<protein>
    <recommendedName>
        <fullName evidence="3">DUF2125 domain-containing protein</fullName>
    </recommendedName>
</protein>
<evidence type="ECO:0000313" key="2">
    <source>
        <dbReference type="Proteomes" id="UP000322545"/>
    </source>
</evidence>
<gene>
    <name evidence="1" type="ORF">SAMN05443432_10662</name>
</gene>
<name>A0A1M7HMD3_9RHOB</name>
<dbReference type="Proteomes" id="UP000322545">
    <property type="component" value="Unassembled WGS sequence"/>
</dbReference>
<dbReference type="AlphaFoldDB" id="A0A1M7HMD3"/>
<dbReference type="RefSeq" id="WP_149779900.1">
    <property type="nucleotide sequence ID" value="NZ_FRCB01000006.1"/>
</dbReference>
<accession>A0A1M7HMD3</accession>
<evidence type="ECO:0000313" key="1">
    <source>
        <dbReference type="EMBL" id="SHM29666.1"/>
    </source>
</evidence>
<dbReference type="Pfam" id="PF09898">
    <property type="entry name" value="DUF2125"/>
    <property type="match status" value="1"/>
</dbReference>
<sequence>MLRGLIGLMMVAALAWSGYWFIISSSLQQGFEDWFDARRAEGWVADYGALGVQGFPNRIDTVIDDLDLADPDTGLAWSAPRFQINALSYRPNHVIAVWPNSQRLATPLEKYEIESSDMRASLVLAPDAQLQIDRTALTAETLVIRALAGEGQTRIQALRLAAEHVPIQNAATYRLGLAAEGLVPSLPWRRTVDPDGSLPESFDAVSADMTVEFDKPWDRSAIEVARPQPRQITLKLAEARWGRLELQAAGELSVDAQGLPTGEITIKARNWREILQVSVAAGAISPGLAGALEDGLSLLSQLSGNPNTLDIPLGFRNGRMLLGPVPIGPAPVLRLR</sequence>